<dbReference type="Pfam" id="PF09820">
    <property type="entry name" value="AAA-ATPase_like"/>
    <property type="match status" value="1"/>
</dbReference>
<proteinExistence type="predicted"/>
<dbReference type="EMBL" id="CAADEY010000109">
    <property type="protein sequence ID" value="VFJ63555.1"/>
    <property type="molecule type" value="Genomic_DNA"/>
</dbReference>
<gene>
    <name evidence="2" type="ORF">BECKDK2373C_GA0170839_11093</name>
</gene>
<dbReference type="AlphaFoldDB" id="A0A450TA19"/>
<reference evidence="2" key="1">
    <citation type="submission" date="2019-02" db="EMBL/GenBank/DDBJ databases">
        <authorList>
            <person name="Gruber-Vodicka R. H."/>
            <person name="Seah K. B. B."/>
        </authorList>
    </citation>
    <scope>NUCLEOTIDE SEQUENCE</scope>
    <source>
        <strain evidence="2">BECK_DK161</strain>
    </source>
</reference>
<name>A0A450TA19_9GAMM</name>
<organism evidence="2">
    <name type="scientific">Candidatus Kentrum sp. DK</name>
    <dbReference type="NCBI Taxonomy" id="2126562"/>
    <lineage>
        <taxon>Bacteria</taxon>
        <taxon>Pseudomonadati</taxon>
        <taxon>Pseudomonadota</taxon>
        <taxon>Gammaproteobacteria</taxon>
        <taxon>Candidatus Kentrum</taxon>
    </lineage>
</organism>
<accession>A0A450TA19</accession>
<protein>
    <submittedName>
        <fullName evidence="2">PD-(D/E)XK nuclease superfamily protein</fullName>
    </submittedName>
</protein>
<dbReference type="PANTHER" id="PTHR34825:SF2">
    <property type="entry name" value="AAA-ATPASE-LIKE DOMAIN-CONTAINING PROTEIN"/>
    <property type="match status" value="1"/>
</dbReference>
<sequence>MTIKFPYGIADYHALITEGYFYVDRTRHVRALEEAGKHLLFLRPRRFGKSLVLSMLENYYDVARAEDFEALFGHLDIGKNPTPRHNQYFVMRWDFSMVASHGDIKAIESALHDHINACVRSLVSRYRERLPQAVEFKADNGLVAFRSAVDAVARTPYKLYLLIDEYDNFANEVMAAQMKGQDRYAELVHGEGILKTVFKNVKGLSAGQGLDKVFITGVSPVVMSDISSGYNVVKDISLRQEYHDLCGFHESEVADALEKIGAQCRLAENDLTEALFMMRTFYNGYRFGYGDGPLLYNPTLALYFLDEYLRDCAYPRKILDSNLAMDRNRIEYIASLPHGNELITKALDPTDPPLIGELADRFGVKDMLTATKDQPFLGSLMVYLGILTITGQDDMDRLILGIPNLVIRRLYVERIRDAILPEYEDREVSRRATYHFYASGDVAPLCDFIESRYWKVLDNRDYRWADELAVKMAFLVVLFSDTHYIMDSETAIDKGYADLSLIIRPDKRQYKLLDHLLEFKYLSLKDLKLTSEAIRAMDREEIKALPLVRGELDAANTQLARYRTDLEAAYGGKLRLHTHAVVGVGFERLVWESETGGLPGLGES</sequence>
<dbReference type="PANTHER" id="PTHR34825">
    <property type="entry name" value="CONSERVED PROTEIN, WITH A WEAK D-GALACTARATE DEHYDRATASE/ALTRONATE HYDROLASE DOMAIN"/>
    <property type="match status" value="1"/>
</dbReference>
<evidence type="ECO:0000259" key="1">
    <source>
        <dbReference type="Pfam" id="PF09820"/>
    </source>
</evidence>
<evidence type="ECO:0000313" key="2">
    <source>
        <dbReference type="EMBL" id="VFJ63555.1"/>
    </source>
</evidence>
<dbReference type="InterPro" id="IPR012547">
    <property type="entry name" value="PDDEXK_9"/>
</dbReference>
<feature type="domain" description="AAA-ATPase-like" evidence="1">
    <location>
        <begin position="6"/>
        <end position="226"/>
    </location>
</feature>
<dbReference type="Pfam" id="PF08011">
    <property type="entry name" value="PDDEXK_9"/>
    <property type="match status" value="1"/>
</dbReference>
<dbReference type="InterPro" id="IPR018631">
    <property type="entry name" value="AAA-ATPase-like_dom"/>
</dbReference>